<evidence type="ECO:0000313" key="2">
    <source>
        <dbReference type="Proteomes" id="UP001054252"/>
    </source>
</evidence>
<reference evidence="1 2" key="1">
    <citation type="journal article" date="2021" name="Commun. Biol.">
        <title>The genome of Shorea leprosula (Dipterocarpaceae) highlights the ecological relevance of drought in aseasonal tropical rainforests.</title>
        <authorList>
            <person name="Ng K.K.S."/>
            <person name="Kobayashi M.J."/>
            <person name="Fawcett J.A."/>
            <person name="Hatakeyama M."/>
            <person name="Paape T."/>
            <person name="Ng C.H."/>
            <person name="Ang C.C."/>
            <person name="Tnah L.H."/>
            <person name="Lee C.T."/>
            <person name="Nishiyama T."/>
            <person name="Sese J."/>
            <person name="O'Brien M.J."/>
            <person name="Copetti D."/>
            <person name="Mohd Noor M.I."/>
            <person name="Ong R.C."/>
            <person name="Putra M."/>
            <person name="Sireger I.Z."/>
            <person name="Indrioko S."/>
            <person name="Kosugi Y."/>
            <person name="Izuno A."/>
            <person name="Isagi Y."/>
            <person name="Lee S.L."/>
            <person name="Shimizu K.K."/>
        </authorList>
    </citation>
    <scope>NUCLEOTIDE SEQUENCE [LARGE SCALE GENOMIC DNA]</scope>
    <source>
        <strain evidence="1">214</strain>
    </source>
</reference>
<protein>
    <submittedName>
        <fullName evidence="1">Uncharacterized protein</fullName>
    </submittedName>
</protein>
<dbReference type="AlphaFoldDB" id="A0AAV5L178"/>
<proteinExistence type="predicted"/>
<organism evidence="1 2">
    <name type="scientific">Rubroshorea leprosula</name>
    <dbReference type="NCBI Taxonomy" id="152421"/>
    <lineage>
        <taxon>Eukaryota</taxon>
        <taxon>Viridiplantae</taxon>
        <taxon>Streptophyta</taxon>
        <taxon>Embryophyta</taxon>
        <taxon>Tracheophyta</taxon>
        <taxon>Spermatophyta</taxon>
        <taxon>Magnoliopsida</taxon>
        <taxon>eudicotyledons</taxon>
        <taxon>Gunneridae</taxon>
        <taxon>Pentapetalae</taxon>
        <taxon>rosids</taxon>
        <taxon>malvids</taxon>
        <taxon>Malvales</taxon>
        <taxon>Dipterocarpaceae</taxon>
        <taxon>Rubroshorea</taxon>
    </lineage>
</organism>
<dbReference type="EMBL" id="BPVZ01000088">
    <property type="protein sequence ID" value="GKV30759.1"/>
    <property type="molecule type" value="Genomic_DNA"/>
</dbReference>
<accession>A0AAV5L178</accession>
<keyword evidence="2" id="KW-1185">Reference proteome</keyword>
<evidence type="ECO:0000313" key="1">
    <source>
        <dbReference type="EMBL" id="GKV30759.1"/>
    </source>
</evidence>
<gene>
    <name evidence="1" type="ORF">SLEP1_g39538</name>
</gene>
<comment type="caution">
    <text evidence="1">The sequence shown here is derived from an EMBL/GenBank/DDBJ whole genome shotgun (WGS) entry which is preliminary data.</text>
</comment>
<sequence>MVAAFASSRRLVRRPWKLSFLPFVFFKNYVVYGEGGSRIISRELNKVNSEMWRFRERDRKQWWPWKSSRLCLWIGSSDIFSLIFRGLSDLVGMHYAGYLSQKCLQTLLFNG</sequence>
<name>A0AAV5L178_9ROSI</name>
<dbReference type="Proteomes" id="UP001054252">
    <property type="component" value="Unassembled WGS sequence"/>
</dbReference>